<evidence type="ECO:0000256" key="2">
    <source>
        <dbReference type="SAM" id="MobiDB-lite"/>
    </source>
</evidence>
<organism evidence="3 4">
    <name type="scientific">Hibiscus syriacus</name>
    <name type="common">Rose of Sharon</name>
    <dbReference type="NCBI Taxonomy" id="106335"/>
    <lineage>
        <taxon>Eukaryota</taxon>
        <taxon>Viridiplantae</taxon>
        <taxon>Streptophyta</taxon>
        <taxon>Embryophyta</taxon>
        <taxon>Tracheophyta</taxon>
        <taxon>Spermatophyta</taxon>
        <taxon>Magnoliopsida</taxon>
        <taxon>eudicotyledons</taxon>
        <taxon>Gunneridae</taxon>
        <taxon>Pentapetalae</taxon>
        <taxon>rosids</taxon>
        <taxon>malvids</taxon>
        <taxon>Malvales</taxon>
        <taxon>Malvaceae</taxon>
        <taxon>Malvoideae</taxon>
        <taxon>Hibiscus</taxon>
    </lineage>
</organism>
<dbReference type="EMBL" id="VEPZ02001669">
    <property type="protein sequence ID" value="KAE8663666.1"/>
    <property type="molecule type" value="Genomic_DNA"/>
</dbReference>
<dbReference type="SUPFAM" id="SSF82199">
    <property type="entry name" value="SET domain"/>
    <property type="match status" value="1"/>
</dbReference>
<evidence type="ECO:0000256" key="1">
    <source>
        <dbReference type="ARBA" id="ARBA00022790"/>
    </source>
</evidence>
<accession>A0A6A2XNS0</accession>
<feature type="compositionally biased region" description="Basic and acidic residues" evidence="2">
    <location>
        <begin position="523"/>
        <end position="556"/>
    </location>
</feature>
<feature type="region of interest" description="Disordered" evidence="2">
    <location>
        <begin position="420"/>
        <end position="446"/>
    </location>
</feature>
<keyword evidence="1" id="KW-0736">Signalosome</keyword>
<dbReference type="InterPro" id="IPR045237">
    <property type="entry name" value="COPS7/eIF3m"/>
</dbReference>
<dbReference type="GO" id="GO:0008180">
    <property type="term" value="C:COP9 signalosome"/>
    <property type="evidence" value="ECO:0007669"/>
    <property type="project" value="UniProtKB-KW"/>
</dbReference>
<protein>
    <recommendedName>
        <fullName evidence="5">COP9 signalosome complex subunit 7</fullName>
    </recommendedName>
</protein>
<reference evidence="3" key="1">
    <citation type="submission" date="2019-09" db="EMBL/GenBank/DDBJ databases">
        <title>Draft genome information of white flower Hibiscus syriacus.</title>
        <authorList>
            <person name="Kim Y.-M."/>
        </authorList>
    </citation>
    <scope>NUCLEOTIDE SEQUENCE [LARGE SCALE GENOMIC DNA]</scope>
    <source>
        <strain evidence="3">YM2019G1</strain>
    </source>
</reference>
<name>A0A6A2XNS0_HIBSY</name>
<dbReference type="PANTHER" id="PTHR15350">
    <property type="entry name" value="COP9 SIGNALOSOME COMPLEX SUBUNIT 7/DENDRITIC CELL PROTEIN GA17"/>
    <property type="match status" value="1"/>
</dbReference>
<sequence length="586" mass="66161">MDIEQKQADFIDHFVKQASAQKGTTLVSIIVEAMSHSSLFAFSEILVVPTIAELDGTKNSMYLEVLRLFSHGTWNDYKRSRVYLYSSGHMDCLPMFFGTYGLFTYVLRDIWTVYLCSSGHMDCLPMFFGTYGLFTYVLRDIWTDYLGNSGSLPQLVPDQVLKLKQLNVLTLAETNKGIVRGKLDQLRRCLEIQFAAGRDLRPGQLGSMIETLSNWYLDMLPTTFGNPLWFTDDEMLELRGTILYRETELRKKDLISVYEDKVKGLVKKLLALDGVSESEIYFEDFLWANSIFWSRALNLPLPHYYVFPQIQEDTETTCPVERSSEVTISHSGLSGEPVNEIDGERFEGHENDNKVNGATSTSKQEETVWVEGLLPGIDFCNHDLKAVATWEVPVPKLIVGSNKEWKPKVISSNFGKGLGTAGSSNVPTSSVEANAHSQPVSSVLDSEEATSKLQKKLEELHLRSYNLSDLSFGFNLPGIDSIGMDMKTKQLTVIGTVDPVNVVSKLRKYWPIDIVSVGPAIEPEKKEEPKKEEGEKKEEQKKVDGEKKEEEKKPRSPPDPVLELVKAYRAYNPHMTTKIEVLLEVH</sequence>
<dbReference type="AlphaFoldDB" id="A0A6A2XNS0"/>
<dbReference type="PANTHER" id="PTHR15350:SF5">
    <property type="entry name" value="COP9 SIGNALOSOME COMPLEX SUBUNIT 7"/>
    <property type="match status" value="1"/>
</dbReference>
<dbReference type="Gene3D" id="3.30.70.100">
    <property type="match status" value="1"/>
</dbReference>
<evidence type="ECO:0008006" key="5">
    <source>
        <dbReference type="Google" id="ProtNLM"/>
    </source>
</evidence>
<evidence type="ECO:0000313" key="4">
    <source>
        <dbReference type="Proteomes" id="UP000436088"/>
    </source>
</evidence>
<keyword evidence="4" id="KW-1185">Reference proteome</keyword>
<dbReference type="InterPro" id="IPR046341">
    <property type="entry name" value="SET_dom_sf"/>
</dbReference>
<dbReference type="Gene3D" id="3.90.1410.10">
    <property type="entry name" value="set domain protein methyltransferase, domain 1"/>
    <property type="match status" value="1"/>
</dbReference>
<comment type="caution">
    <text evidence="3">The sequence shown here is derived from an EMBL/GenBank/DDBJ whole genome shotgun (WGS) entry which is preliminary data.</text>
</comment>
<feature type="compositionally biased region" description="Polar residues" evidence="2">
    <location>
        <begin position="421"/>
        <end position="444"/>
    </location>
</feature>
<feature type="region of interest" description="Disordered" evidence="2">
    <location>
        <begin position="523"/>
        <end position="562"/>
    </location>
</feature>
<dbReference type="Proteomes" id="UP000436088">
    <property type="component" value="Unassembled WGS sequence"/>
</dbReference>
<evidence type="ECO:0000313" key="3">
    <source>
        <dbReference type="EMBL" id="KAE8663666.1"/>
    </source>
</evidence>
<proteinExistence type="predicted"/>
<gene>
    <name evidence="3" type="ORF">F3Y22_tig00112925pilonHSYRG00167</name>
</gene>